<dbReference type="Pfam" id="PF13369">
    <property type="entry name" value="Transglut_core2"/>
    <property type="match status" value="1"/>
</dbReference>
<dbReference type="RefSeq" id="WP_309900644.1">
    <property type="nucleotide sequence ID" value="NZ_JAVDRF010000003.1"/>
</dbReference>
<accession>A0ABU1NC41</accession>
<protein>
    <submittedName>
        <fullName evidence="4">Regulator of sirC expression with transglutaminase-like and TPR domain</fullName>
    </submittedName>
</protein>
<feature type="chain" id="PRO_5046550078" evidence="2">
    <location>
        <begin position="32"/>
        <end position="339"/>
    </location>
</feature>
<evidence type="ECO:0000256" key="1">
    <source>
        <dbReference type="ARBA" id="ARBA00007100"/>
    </source>
</evidence>
<gene>
    <name evidence="4" type="ORF">J2739_001800</name>
</gene>
<reference evidence="4 5" key="1">
    <citation type="submission" date="2023-07" db="EMBL/GenBank/DDBJ databases">
        <title>Sorghum-associated microbial communities from plants grown in Nebraska, USA.</title>
        <authorList>
            <person name="Schachtman D."/>
        </authorList>
    </citation>
    <scope>NUCLEOTIDE SEQUENCE [LARGE SCALE GENOMIC DNA]</scope>
    <source>
        <strain evidence="4 5">DS1781</strain>
    </source>
</reference>
<sequence>MDLVKGAAKVARAMVACMAMLACMGIVPAHAQRVDPDIRVLRALLEKAEPEIDLARAKLVIDQLIDPTIDIEGTLAKLDVMAAAVRASAGPRAKSSEIAQVLRSYLYDAGPWNNRQPFRFDLEGDPLGHKIAGKLLTNYLATKKGNCVSMPTLFVLLAQRLGLEATFAASPNHYFVKYRDETGRWYNLETTSGGHPRRDESYQRDTPMTPQALKNGIYMRPLSKKESVATVMVDVLLDHYKDAGKPEKVIAIADLALEHYPSDIDAMLDKGYAYYLLIRDFQNKYPMPRDIPPEERQRFRALERNNRLWYEKAEALGWREPDAGADARYMEMLKSVKSN</sequence>
<dbReference type="EMBL" id="JAVDRF010000003">
    <property type="protein sequence ID" value="MDR6536030.1"/>
    <property type="molecule type" value="Genomic_DNA"/>
</dbReference>
<dbReference type="Proteomes" id="UP001184230">
    <property type="component" value="Unassembled WGS sequence"/>
</dbReference>
<evidence type="ECO:0000313" key="5">
    <source>
        <dbReference type="Proteomes" id="UP001184230"/>
    </source>
</evidence>
<feature type="domain" description="Protein SirB1 N-terminal" evidence="3">
    <location>
        <begin position="75"/>
        <end position="192"/>
    </location>
</feature>
<evidence type="ECO:0000313" key="4">
    <source>
        <dbReference type="EMBL" id="MDR6536030.1"/>
    </source>
</evidence>
<dbReference type="PROSITE" id="PS51257">
    <property type="entry name" value="PROKAR_LIPOPROTEIN"/>
    <property type="match status" value="1"/>
</dbReference>
<dbReference type="InterPro" id="IPR032698">
    <property type="entry name" value="SirB1_N"/>
</dbReference>
<organism evidence="4 5">
    <name type="scientific">Variovorax soli</name>
    <dbReference type="NCBI Taxonomy" id="376815"/>
    <lineage>
        <taxon>Bacteria</taxon>
        <taxon>Pseudomonadati</taxon>
        <taxon>Pseudomonadota</taxon>
        <taxon>Betaproteobacteria</taxon>
        <taxon>Burkholderiales</taxon>
        <taxon>Comamonadaceae</taxon>
        <taxon>Variovorax</taxon>
    </lineage>
</organism>
<evidence type="ECO:0000256" key="2">
    <source>
        <dbReference type="SAM" id="SignalP"/>
    </source>
</evidence>
<proteinExistence type="inferred from homology"/>
<keyword evidence="5" id="KW-1185">Reference proteome</keyword>
<name>A0ABU1NC41_9BURK</name>
<comment type="caution">
    <text evidence="4">The sequence shown here is derived from an EMBL/GenBank/DDBJ whole genome shotgun (WGS) entry which is preliminary data.</text>
</comment>
<evidence type="ECO:0000259" key="3">
    <source>
        <dbReference type="Pfam" id="PF13369"/>
    </source>
</evidence>
<feature type="signal peptide" evidence="2">
    <location>
        <begin position="1"/>
        <end position="31"/>
    </location>
</feature>
<comment type="similarity">
    <text evidence="1">Belongs to the UPF0162 family.</text>
</comment>
<keyword evidence="2" id="KW-0732">Signal</keyword>